<dbReference type="GO" id="GO:0004312">
    <property type="term" value="F:fatty acid synthase activity"/>
    <property type="evidence" value="ECO:0007669"/>
    <property type="project" value="InterPro"/>
</dbReference>
<dbReference type="Gene3D" id="3.30.70.250">
    <property type="entry name" value="Malonyl-CoA ACP transacylase, ACP-binding"/>
    <property type="match status" value="1"/>
</dbReference>
<dbReference type="Pfam" id="PF00698">
    <property type="entry name" value="Acyl_transf_1"/>
    <property type="match status" value="1"/>
</dbReference>
<dbReference type="InterPro" id="IPR003965">
    <property type="entry name" value="Fatty_acid_synthase"/>
</dbReference>
<proteinExistence type="inferred from homology"/>
<evidence type="ECO:0000313" key="10">
    <source>
        <dbReference type="Proteomes" id="UP000255193"/>
    </source>
</evidence>
<sequence>MTIMPTTTTDSAPSVPIATLPIATPSYAVIFPGQGSQRVGMLADWADAFWQVRATFEQASDALGFDVWALCQGTWQDKAGQGLDATAYTQPALLTASMAIWRVLDDNIWQHAPERRPQYVAGHSLGEYSALCAAGVLDFADAVRLVHQRGQLMQHAMQQPSVGESTQAGAMLAVLGAEDFIVAALCQSVQTDTPHAVVTPANYNAPGQVVVAGNSLGVNAVRARLGEIGAKGVPLKVSVPSHCPLMQPAADELAALIDDIALQPPQIAVVQNRHARIEPDLVAIKQALVEQLSCPVLWASTQTYLAQAGVTLQIECGSGNVLTNLAKRQTPSISTLATDPIGKLDAVQAALNDLLRP</sequence>
<dbReference type="EMBL" id="UGQA01000001">
    <property type="protein sequence ID" value="STY94631.1"/>
    <property type="molecule type" value="Genomic_DNA"/>
</dbReference>
<dbReference type="GO" id="GO:0005829">
    <property type="term" value="C:cytosol"/>
    <property type="evidence" value="ECO:0007669"/>
    <property type="project" value="TreeGrafter"/>
</dbReference>
<protein>
    <recommendedName>
        <fullName evidence="3">Malonyl CoA-acyl carrier protein transacylase</fullName>
        <ecNumber evidence="2">2.3.1.39</ecNumber>
    </recommendedName>
</protein>
<evidence type="ECO:0000256" key="5">
    <source>
        <dbReference type="ARBA" id="ARBA00023315"/>
    </source>
</evidence>
<dbReference type="GO" id="GO:0004314">
    <property type="term" value="F:[acyl-carrier-protein] S-malonyltransferase activity"/>
    <property type="evidence" value="ECO:0007669"/>
    <property type="project" value="UniProtKB-EC"/>
</dbReference>
<dbReference type="Gene3D" id="3.40.366.10">
    <property type="entry name" value="Malonyl-Coenzyme A Acyl Carrier Protein, domain 2"/>
    <property type="match status" value="1"/>
</dbReference>
<dbReference type="PANTHER" id="PTHR42681:SF1">
    <property type="entry name" value="MALONYL-COA-ACYL CARRIER PROTEIN TRANSACYLASE, MITOCHONDRIAL"/>
    <property type="match status" value="1"/>
</dbReference>
<keyword evidence="4 9" id="KW-0808">Transferase</keyword>
<reference evidence="9 10" key="1">
    <citation type="submission" date="2018-06" db="EMBL/GenBank/DDBJ databases">
        <authorList>
            <consortium name="Pathogen Informatics"/>
            <person name="Doyle S."/>
        </authorList>
    </citation>
    <scope>NUCLEOTIDE SEQUENCE [LARGE SCALE GENOMIC DNA]</scope>
    <source>
        <strain evidence="9 10">NCTC11091</strain>
    </source>
</reference>
<dbReference type="GO" id="GO:0006633">
    <property type="term" value="P:fatty acid biosynthetic process"/>
    <property type="evidence" value="ECO:0007669"/>
    <property type="project" value="InterPro"/>
</dbReference>
<dbReference type="AlphaFoldDB" id="A0A378Q1D8"/>
<dbReference type="Proteomes" id="UP000255193">
    <property type="component" value="Unassembled WGS sequence"/>
</dbReference>
<dbReference type="InterPro" id="IPR014043">
    <property type="entry name" value="Acyl_transferase_dom"/>
</dbReference>
<evidence type="ECO:0000256" key="7">
    <source>
        <dbReference type="PIRSR" id="PIRSR000446-1"/>
    </source>
</evidence>
<dbReference type="SUPFAM" id="SSF52151">
    <property type="entry name" value="FabD/lysophospholipase-like"/>
    <property type="match status" value="1"/>
</dbReference>
<comment type="catalytic activity">
    <reaction evidence="6">
        <text>holo-[ACP] + malonyl-CoA = malonyl-[ACP] + CoA</text>
        <dbReference type="Rhea" id="RHEA:41792"/>
        <dbReference type="Rhea" id="RHEA-COMP:9623"/>
        <dbReference type="Rhea" id="RHEA-COMP:9685"/>
        <dbReference type="ChEBI" id="CHEBI:57287"/>
        <dbReference type="ChEBI" id="CHEBI:57384"/>
        <dbReference type="ChEBI" id="CHEBI:64479"/>
        <dbReference type="ChEBI" id="CHEBI:78449"/>
        <dbReference type="EC" id="2.3.1.39"/>
    </reaction>
</comment>
<evidence type="ECO:0000259" key="8">
    <source>
        <dbReference type="SMART" id="SM00827"/>
    </source>
</evidence>
<dbReference type="PRINTS" id="PR01483">
    <property type="entry name" value="FASYNTHASE"/>
</dbReference>
<dbReference type="PANTHER" id="PTHR42681">
    <property type="entry name" value="MALONYL-COA-ACYL CARRIER PROTEIN TRANSACYLASE, MITOCHONDRIAL"/>
    <property type="match status" value="1"/>
</dbReference>
<dbReference type="InterPro" id="IPR001227">
    <property type="entry name" value="Ac_transferase_dom_sf"/>
</dbReference>
<dbReference type="PIRSF" id="PIRSF000446">
    <property type="entry name" value="Mct"/>
    <property type="match status" value="1"/>
</dbReference>
<organism evidence="9 10">
    <name type="scientific">Faucicola atlantae</name>
    <dbReference type="NCBI Taxonomy" id="34059"/>
    <lineage>
        <taxon>Bacteria</taxon>
        <taxon>Pseudomonadati</taxon>
        <taxon>Pseudomonadota</taxon>
        <taxon>Gammaproteobacteria</taxon>
        <taxon>Moraxellales</taxon>
        <taxon>Moraxellaceae</taxon>
        <taxon>Faucicola</taxon>
    </lineage>
</organism>
<dbReference type="SMART" id="SM00827">
    <property type="entry name" value="PKS_AT"/>
    <property type="match status" value="1"/>
</dbReference>
<evidence type="ECO:0000256" key="1">
    <source>
        <dbReference type="ARBA" id="ARBA00008217"/>
    </source>
</evidence>
<dbReference type="SUPFAM" id="SSF55048">
    <property type="entry name" value="Probable ACP-binding domain of malonyl-CoA ACP transacylase"/>
    <property type="match status" value="1"/>
</dbReference>
<evidence type="ECO:0000256" key="4">
    <source>
        <dbReference type="ARBA" id="ARBA00022679"/>
    </source>
</evidence>
<evidence type="ECO:0000313" key="9">
    <source>
        <dbReference type="EMBL" id="STY94631.1"/>
    </source>
</evidence>
<dbReference type="InterPro" id="IPR016035">
    <property type="entry name" value="Acyl_Trfase/lysoPLipase"/>
</dbReference>
<accession>A0A378Q1D8</accession>
<name>A0A378Q1D8_9GAMM</name>
<dbReference type="EC" id="2.3.1.39" evidence="2"/>
<dbReference type="InterPro" id="IPR016036">
    <property type="entry name" value="Malonyl_transacylase_ACP-bd"/>
</dbReference>
<keyword evidence="5 9" id="KW-0012">Acyltransferase</keyword>
<dbReference type="InterPro" id="IPR024925">
    <property type="entry name" value="Malonyl_CoA-ACP_transAc"/>
</dbReference>
<comment type="similarity">
    <text evidence="1">Belongs to the FabD family.</text>
</comment>
<evidence type="ECO:0000256" key="3">
    <source>
        <dbReference type="ARBA" id="ARBA00018953"/>
    </source>
</evidence>
<gene>
    <name evidence="9" type="primary">fabD</name>
    <name evidence="9" type="ORF">NCTC11091_00400</name>
</gene>
<feature type="active site" evidence="7">
    <location>
        <position position="242"/>
    </location>
</feature>
<dbReference type="InterPro" id="IPR004410">
    <property type="entry name" value="Malonyl_CoA-ACP_transAc_FabD"/>
</dbReference>
<dbReference type="InterPro" id="IPR050858">
    <property type="entry name" value="Mal-CoA-ACP_Trans/PKS_FabD"/>
</dbReference>
<dbReference type="GO" id="GO:0005835">
    <property type="term" value="C:fatty acid synthase complex"/>
    <property type="evidence" value="ECO:0007669"/>
    <property type="project" value="InterPro"/>
</dbReference>
<evidence type="ECO:0000256" key="6">
    <source>
        <dbReference type="ARBA" id="ARBA00048462"/>
    </source>
</evidence>
<evidence type="ECO:0000256" key="2">
    <source>
        <dbReference type="ARBA" id="ARBA00013258"/>
    </source>
</evidence>
<feature type="active site" evidence="7">
    <location>
        <position position="124"/>
    </location>
</feature>
<dbReference type="NCBIfam" id="TIGR00128">
    <property type="entry name" value="fabD"/>
    <property type="match status" value="1"/>
</dbReference>
<feature type="domain" description="Malonyl-CoA:ACP transacylase (MAT)" evidence="8">
    <location>
        <begin position="30"/>
        <end position="340"/>
    </location>
</feature>